<feature type="domain" description="Baseplate J-like C-terminal" evidence="2">
    <location>
        <begin position="223"/>
        <end position="298"/>
    </location>
</feature>
<dbReference type="PANTHER" id="PTHR35862:SF1">
    <property type="entry name" value="FELS-2 PROPHAGE PROTEIN"/>
    <property type="match status" value="1"/>
</dbReference>
<evidence type="ECO:0000313" key="3">
    <source>
        <dbReference type="EMBL" id="TMP83741.1"/>
    </source>
</evidence>
<proteinExistence type="predicted"/>
<comment type="caution">
    <text evidence="3">The sequence shown here is derived from an EMBL/GenBank/DDBJ whole genome shotgun (WGS) entry which is preliminary data.</text>
</comment>
<dbReference type="EMBL" id="PNCM01000005">
    <property type="protein sequence ID" value="TMP83741.1"/>
    <property type="molecule type" value="Genomic_DNA"/>
</dbReference>
<evidence type="ECO:0000259" key="1">
    <source>
        <dbReference type="Pfam" id="PF26078"/>
    </source>
</evidence>
<gene>
    <name evidence="3" type="ORF">CWB73_00915</name>
</gene>
<dbReference type="AlphaFoldDB" id="A0A5S3Z0E0"/>
<dbReference type="Pfam" id="PF26078">
    <property type="entry name" value="Baseplate_J_M"/>
    <property type="match status" value="1"/>
</dbReference>
<dbReference type="PANTHER" id="PTHR35862">
    <property type="entry name" value="FELS-2 PROPHAGE PROTEIN"/>
    <property type="match status" value="1"/>
</dbReference>
<dbReference type="PIRSF" id="PIRSF020481">
    <property type="entry name" value="BAP"/>
    <property type="match status" value="1"/>
</dbReference>
<accession>A0A5S3Z0E0</accession>
<feature type="domain" description="Baseplate J-like central" evidence="1">
    <location>
        <begin position="134"/>
        <end position="215"/>
    </location>
</feature>
<reference evidence="3 4" key="1">
    <citation type="submission" date="2017-12" db="EMBL/GenBank/DDBJ databases">
        <authorList>
            <person name="Paulsen S."/>
            <person name="Gram L.K."/>
        </authorList>
    </citation>
    <scope>NUCLEOTIDE SEQUENCE [LARGE SCALE GENOMIC DNA]</scope>
    <source>
        <strain evidence="3 4">S1189</strain>
    </source>
</reference>
<dbReference type="InterPro" id="IPR058531">
    <property type="entry name" value="Baseplate_J_M"/>
</dbReference>
<evidence type="ECO:0000313" key="4">
    <source>
        <dbReference type="Proteomes" id="UP000307362"/>
    </source>
</evidence>
<name>A0A5S3Z0E0_9GAMM</name>
<dbReference type="InterPro" id="IPR058530">
    <property type="entry name" value="Baseplate_J-like_C"/>
</dbReference>
<dbReference type="Pfam" id="PF26079">
    <property type="entry name" value="Baseplate_J_C"/>
    <property type="match status" value="1"/>
</dbReference>
<evidence type="ECO:0000259" key="2">
    <source>
        <dbReference type="Pfam" id="PF26079"/>
    </source>
</evidence>
<reference evidence="4" key="2">
    <citation type="submission" date="2019-06" db="EMBL/GenBank/DDBJ databases">
        <title>Co-occurence of chitin degradation, pigmentation and bioactivity in marine Pseudoalteromonas.</title>
        <authorList>
            <person name="Sonnenschein E.C."/>
            <person name="Bech P.K."/>
        </authorList>
    </citation>
    <scope>NUCLEOTIDE SEQUENCE [LARGE SCALE GENOMIC DNA]</scope>
    <source>
        <strain evidence="4">S1189</strain>
    </source>
</reference>
<protein>
    <submittedName>
        <fullName evidence="3">Baseplate J protein</fullName>
    </submittedName>
</protein>
<dbReference type="InterPro" id="IPR052726">
    <property type="entry name" value="Phage_Baseplate_Hub"/>
</dbReference>
<dbReference type="Proteomes" id="UP000307362">
    <property type="component" value="Unassembled WGS sequence"/>
</dbReference>
<organism evidence="3 4">
    <name type="scientific">Pseudoalteromonas phenolica</name>
    <dbReference type="NCBI Taxonomy" id="161398"/>
    <lineage>
        <taxon>Bacteria</taxon>
        <taxon>Pseudomonadati</taxon>
        <taxon>Pseudomonadota</taxon>
        <taxon>Gammaproteobacteria</taxon>
        <taxon>Alteromonadales</taxon>
        <taxon>Pseudoalteromonadaceae</taxon>
        <taxon>Pseudoalteromonas</taxon>
    </lineage>
</organism>
<dbReference type="InterPro" id="IPR014507">
    <property type="entry name" value="Baseplate_assembly_J_pred"/>
</dbReference>
<sequence length="310" mass="33910">MINMRFLFLKEAYMGSKTLNLSQVPVPDVIEQVDIENQFNLLKAKFLSTAPELSDALTLESDPASILLRTMAYQISLDKQAINDAVQANMLASATGFDLDAIAARYNVTRKPESAESDDEFRQRVQLSFDALNTAGSQEAYVFHALSADASIKDAYVESPEPCEINITLLSHDNDGQTSNSVLNKVRTMFDAIPIEDTGSMPLSKIRPMGDRVSVYCADIIHYQVKASLKVLPGPSIEKIQTHAVQAVSDYCDGRHFLGKKVSLAGILAALHVPGVDEVELIQPSSDIIALPQQAAKCAGFEVNVEYLNE</sequence>